<organism evidence="1 2">
    <name type="scientific">Dictyocaulus viviparus</name>
    <name type="common">Bovine lungworm</name>
    <dbReference type="NCBI Taxonomy" id="29172"/>
    <lineage>
        <taxon>Eukaryota</taxon>
        <taxon>Metazoa</taxon>
        <taxon>Ecdysozoa</taxon>
        <taxon>Nematoda</taxon>
        <taxon>Chromadorea</taxon>
        <taxon>Rhabditida</taxon>
        <taxon>Rhabditina</taxon>
        <taxon>Rhabditomorpha</taxon>
        <taxon>Strongyloidea</taxon>
        <taxon>Metastrongylidae</taxon>
        <taxon>Dictyocaulus</taxon>
    </lineage>
</organism>
<sequence length="69" mass="7817">MMVIPVSQHKLIKIRRVNREKLTTLALYCSVGACVCNVTTMTEFHCNTVQYFVDEDPSDVTTSVQPILK</sequence>
<proteinExistence type="predicted"/>
<dbReference type="OrthoDB" id="9990458at2759"/>
<gene>
    <name evidence="1" type="ORF">DICVIV_14408</name>
</gene>
<name>A0A0D8X7F7_DICVI</name>
<dbReference type="Proteomes" id="UP000053766">
    <property type="component" value="Unassembled WGS sequence"/>
</dbReference>
<dbReference type="AlphaFoldDB" id="A0A0D8X7F7"/>
<reference evidence="2" key="2">
    <citation type="journal article" date="2016" name="Sci. Rep.">
        <title>Dictyocaulus viviparus genome, variome and transcriptome elucidate lungworm biology and support future intervention.</title>
        <authorList>
            <person name="McNulty S.N."/>
            <person name="Strube C."/>
            <person name="Rosa B.A."/>
            <person name="Martin J.C."/>
            <person name="Tyagi R."/>
            <person name="Choi Y.J."/>
            <person name="Wang Q."/>
            <person name="Hallsworth Pepin K."/>
            <person name="Zhang X."/>
            <person name="Ozersky P."/>
            <person name="Wilson R.K."/>
            <person name="Sternberg P.W."/>
            <person name="Gasser R.B."/>
            <person name="Mitreva M."/>
        </authorList>
    </citation>
    <scope>NUCLEOTIDE SEQUENCE [LARGE SCALE GENOMIC DNA]</scope>
    <source>
        <strain evidence="2">HannoverDv2000</strain>
    </source>
</reference>
<reference evidence="1 2" key="1">
    <citation type="submission" date="2013-11" db="EMBL/GenBank/DDBJ databases">
        <title>Draft genome of the bovine lungworm Dictyocaulus viviparus.</title>
        <authorList>
            <person name="Mitreva M."/>
        </authorList>
    </citation>
    <scope>NUCLEOTIDE SEQUENCE [LARGE SCALE GENOMIC DNA]</scope>
    <source>
        <strain evidence="1 2">HannoverDv2000</strain>
    </source>
</reference>
<keyword evidence="2" id="KW-1185">Reference proteome</keyword>
<protein>
    <submittedName>
        <fullName evidence="1">Uncharacterized protein</fullName>
    </submittedName>
</protein>
<evidence type="ECO:0000313" key="2">
    <source>
        <dbReference type="Proteomes" id="UP000053766"/>
    </source>
</evidence>
<dbReference type="EMBL" id="KN721405">
    <property type="protein sequence ID" value="KJH39707.1"/>
    <property type="molecule type" value="Genomic_DNA"/>
</dbReference>
<accession>A0A0D8X7F7</accession>
<dbReference type="STRING" id="29172.A0A0D8X7F7"/>
<evidence type="ECO:0000313" key="1">
    <source>
        <dbReference type="EMBL" id="KJH39707.1"/>
    </source>
</evidence>